<dbReference type="CDD" id="cd06850">
    <property type="entry name" value="biotinyl_domain"/>
    <property type="match status" value="1"/>
</dbReference>
<evidence type="ECO:0000256" key="7">
    <source>
        <dbReference type="ARBA" id="ARBA00023267"/>
    </source>
</evidence>
<dbReference type="GO" id="GO:0003989">
    <property type="term" value="F:acetyl-CoA carboxylase activity"/>
    <property type="evidence" value="ECO:0007669"/>
    <property type="project" value="InterPro"/>
</dbReference>
<dbReference type="Pfam" id="PF00364">
    <property type="entry name" value="Biotin_lipoyl"/>
    <property type="match status" value="1"/>
</dbReference>
<dbReference type="UniPathway" id="UPA00094"/>
<dbReference type="OrthoDB" id="5297413at2"/>
<organism evidence="11 12">
    <name type="scientific">Tritonibacter mobilis F1926</name>
    <dbReference type="NCBI Taxonomy" id="1265309"/>
    <lineage>
        <taxon>Bacteria</taxon>
        <taxon>Pseudomonadati</taxon>
        <taxon>Pseudomonadota</taxon>
        <taxon>Alphaproteobacteria</taxon>
        <taxon>Rhodobacterales</taxon>
        <taxon>Paracoccaceae</taxon>
        <taxon>Tritonibacter</taxon>
    </lineage>
</organism>
<evidence type="ECO:0000256" key="4">
    <source>
        <dbReference type="ARBA" id="ARBA00022832"/>
    </source>
</evidence>
<keyword evidence="7 8" id="KW-0092">Biotin</keyword>
<dbReference type="RefSeq" id="WP_005613857.1">
    <property type="nucleotide sequence ID" value="NZ_CP015231.1"/>
</dbReference>
<dbReference type="AlphaFoldDB" id="A0A1B1A9J4"/>
<dbReference type="EMBL" id="CP015231">
    <property type="protein sequence ID" value="ANP43255.1"/>
    <property type="molecule type" value="Genomic_DNA"/>
</dbReference>
<evidence type="ECO:0000256" key="6">
    <source>
        <dbReference type="ARBA" id="ARBA00023160"/>
    </source>
</evidence>
<evidence type="ECO:0000256" key="1">
    <source>
        <dbReference type="ARBA" id="ARBA00003761"/>
    </source>
</evidence>
<evidence type="ECO:0000256" key="8">
    <source>
        <dbReference type="RuleBase" id="RU364072"/>
    </source>
</evidence>
<feature type="region of interest" description="Disordered" evidence="9">
    <location>
        <begin position="1"/>
        <end position="24"/>
    </location>
</feature>
<evidence type="ECO:0000256" key="2">
    <source>
        <dbReference type="ARBA" id="ARBA00005194"/>
    </source>
</evidence>
<evidence type="ECO:0000256" key="9">
    <source>
        <dbReference type="SAM" id="MobiDB-lite"/>
    </source>
</evidence>
<evidence type="ECO:0000259" key="10">
    <source>
        <dbReference type="PROSITE" id="PS50968"/>
    </source>
</evidence>
<protein>
    <recommendedName>
        <fullName evidence="8">Biotin carboxyl carrier protein of acetyl-CoA carboxylase</fullName>
    </recommendedName>
</protein>
<dbReference type="KEGG" id="rmb:K529_021095"/>
<keyword evidence="6 8" id="KW-0275">Fatty acid biosynthesis</keyword>
<evidence type="ECO:0000256" key="5">
    <source>
        <dbReference type="ARBA" id="ARBA00023098"/>
    </source>
</evidence>
<comment type="function">
    <text evidence="1 8">This protein is a component of the acetyl coenzyme A carboxylase complex; first, biotin carboxylase catalyzes the carboxylation of the carrier protein and then the transcarboxylase transfers the carboxyl group to form malonyl-CoA.</text>
</comment>
<keyword evidence="5 8" id="KW-0443">Lipid metabolism</keyword>
<dbReference type="InterPro" id="IPR001249">
    <property type="entry name" value="AcCoA_biotinCC"/>
</dbReference>
<dbReference type="PRINTS" id="PR01071">
    <property type="entry name" value="ACOABIOTINCC"/>
</dbReference>
<feature type="domain" description="Lipoyl-binding" evidence="10">
    <location>
        <begin position="1"/>
        <end position="77"/>
    </location>
</feature>
<keyword evidence="11" id="KW-0614">Plasmid</keyword>
<dbReference type="InterPro" id="IPR011053">
    <property type="entry name" value="Single_hybrid_motif"/>
</dbReference>
<geneLocation type="plasmid" evidence="11 12">
    <name>unnamed1</name>
</geneLocation>
<sequence length="77" mass="8107">MSDIQSPLPGTFYHQASPEEPPFKSAGDAVAVGDVIGLIEVMKTFIQVTAEEPGTFEKYAVQNAAPVTAGDVVAELK</sequence>
<dbReference type="Gene3D" id="2.40.50.100">
    <property type="match status" value="1"/>
</dbReference>
<keyword evidence="4 8" id="KW-0276">Fatty acid metabolism</keyword>
<dbReference type="Proteomes" id="UP000013243">
    <property type="component" value="Plasmid unnamed1"/>
</dbReference>
<accession>A0A1B1A9J4</accession>
<dbReference type="GO" id="GO:0006633">
    <property type="term" value="P:fatty acid biosynthetic process"/>
    <property type="evidence" value="ECO:0007669"/>
    <property type="project" value="UniProtKB-UniPathway"/>
</dbReference>
<dbReference type="InterPro" id="IPR000089">
    <property type="entry name" value="Biotin_lipoyl"/>
</dbReference>
<name>A0A1B1A9J4_9RHOB</name>
<dbReference type="SUPFAM" id="SSF51230">
    <property type="entry name" value="Single hybrid motif"/>
    <property type="match status" value="1"/>
</dbReference>
<dbReference type="InterPro" id="IPR001882">
    <property type="entry name" value="Biotin_BS"/>
</dbReference>
<proteinExistence type="predicted"/>
<gene>
    <name evidence="11" type="ORF">K529_021095</name>
</gene>
<keyword evidence="3 8" id="KW-0444">Lipid biosynthesis</keyword>
<dbReference type="GO" id="GO:0009317">
    <property type="term" value="C:acetyl-CoA carboxylase complex"/>
    <property type="evidence" value="ECO:0007669"/>
    <property type="project" value="InterPro"/>
</dbReference>
<evidence type="ECO:0000313" key="12">
    <source>
        <dbReference type="Proteomes" id="UP000013243"/>
    </source>
</evidence>
<dbReference type="PROSITE" id="PS00188">
    <property type="entry name" value="BIOTIN"/>
    <property type="match status" value="1"/>
</dbReference>
<evidence type="ECO:0000256" key="3">
    <source>
        <dbReference type="ARBA" id="ARBA00022516"/>
    </source>
</evidence>
<evidence type="ECO:0000313" key="11">
    <source>
        <dbReference type="EMBL" id="ANP43255.1"/>
    </source>
</evidence>
<comment type="pathway">
    <text evidence="2 8">Lipid metabolism; fatty acid biosynthesis.</text>
</comment>
<dbReference type="NCBIfam" id="NF005457">
    <property type="entry name" value="PRK07051.1"/>
    <property type="match status" value="1"/>
</dbReference>
<dbReference type="GeneID" id="28252388"/>
<dbReference type="PROSITE" id="PS50968">
    <property type="entry name" value="BIOTINYL_LIPOYL"/>
    <property type="match status" value="1"/>
</dbReference>
<reference evidence="11 12" key="1">
    <citation type="journal article" date="2016" name="ISME J.">
        <title>Global occurrence and heterogeneity of the Roseobacter-clade species Ruegeria mobilis.</title>
        <authorList>
            <person name="Sonnenschein E."/>
            <person name="Gram L."/>
        </authorList>
    </citation>
    <scope>NUCLEOTIDE SEQUENCE [LARGE SCALE GENOMIC DNA]</scope>
    <source>
        <strain evidence="11 12">F1926</strain>
        <plasmid evidence="11 12">unnamed1</plasmid>
    </source>
</reference>